<dbReference type="SUPFAM" id="SSF55298">
    <property type="entry name" value="YjgF-like"/>
    <property type="match status" value="1"/>
</dbReference>
<organism evidence="2">
    <name type="scientific">marine sediment metagenome</name>
    <dbReference type="NCBI Taxonomy" id="412755"/>
    <lineage>
        <taxon>unclassified sequences</taxon>
        <taxon>metagenomes</taxon>
        <taxon>ecological metagenomes</taxon>
    </lineage>
</organism>
<feature type="domain" description="Endoribonuclease L-PSP/chorismate mutase-like" evidence="1">
    <location>
        <begin position="11"/>
        <end position="81"/>
    </location>
</feature>
<dbReference type="Gene3D" id="3.30.1330.40">
    <property type="entry name" value="RutC-like"/>
    <property type="match status" value="1"/>
</dbReference>
<dbReference type="Pfam" id="PF14588">
    <property type="entry name" value="YjgF_endoribonc"/>
    <property type="match status" value="1"/>
</dbReference>
<accession>A0A0F9BT99</accession>
<dbReference type="InterPro" id="IPR013813">
    <property type="entry name" value="Endoribo_LPSP/chorism_mut-like"/>
</dbReference>
<dbReference type="PANTHER" id="PTHR43760">
    <property type="entry name" value="ENDORIBONUCLEASE-RELATED"/>
    <property type="match status" value="1"/>
</dbReference>
<protein>
    <recommendedName>
        <fullName evidence="1">Endoribonuclease L-PSP/chorismate mutase-like domain-containing protein</fullName>
    </recommendedName>
</protein>
<comment type="caution">
    <text evidence="2">The sequence shown here is derived from an EMBL/GenBank/DDBJ whole genome shotgun (WGS) entry which is preliminary data.</text>
</comment>
<gene>
    <name evidence="2" type="ORF">LCGC14_2488880</name>
</gene>
<dbReference type="CDD" id="cd02199">
    <property type="entry name" value="YjgF_YER057c_UK114_like_1"/>
    <property type="match status" value="1"/>
</dbReference>
<name>A0A0F9BT99_9ZZZZ</name>
<evidence type="ECO:0000259" key="1">
    <source>
        <dbReference type="Pfam" id="PF14588"/>
    </source>
</evidence>
<evidence type="ECO:0000313" key="2">
    <source>
        <dbReference type="EMBL" id="KKL17107.1"/>
    </source>
</evidence>
<dbReference type="PANTHER" id="PTHR43760:SF1">
    <property type="entry name" value="ENDORIBONUCLEASE L-PSP_CHORISMATE MUTASE-LIKE DOMAIN-CONTAINING PROTEIN"/>
    <property type="match status" value="1"/>
</dbReference>
<dbReference type="InterPro" id="IPR035959">
    <property type="entry name" value="RutC-like_sf"/>
</dbReference>
<sequence length="164" mass="17847">MANDINERIKELELEIPGLPKPVFSYVPGVITGNLIYVSGQTPTKDGALVCKGKVGGDVKVEEGYEAAKLAAVNCVAELKLVLVGHGQEVVPSHLSRLTGKYPFVPWYGYASSLMEYVVQSHAGEDRGKGREVGERRLSHALGYREVLRCLYFVYSSSQLSSTG</sequence>
<proteinExistence type="predicted"/>
<reference evidence="2" key="1">
    <citation type="journal article" date="2015" name="Nature">
        <title>Complex archaea that bridge the gap between prokaryotes and eukaryotes.</title>
        <authorList>
            <person name="Spang A."/>
            <person name="Saw J.H."/>
            <person name="Jorgensen S.L."/>
            <person name="Zaremba-Niedzwiedzka K."/>
            <person name="Martijn J."/>
            <person name="Lind A.E."/>
            <person name="van Eijk R."/>
            <person name="Schleper C."/>
            <person name="Guy L."/>
            <person name="Ettema T.J."/>
        </authorList>
    </citation>
    <scope>NUCLEOTIDE SEQUENCE</scope>
</reference>
<dbReference type="AlphaFoldDB" id="A0A0F9BT99"/>
<feature type="non-terminal residue" evidence="2">
    <location>
        <position position="164"/>
    </location>
</feature>
<dbReference type="EMBL" id="LAZR01039397">
    <property type="protein sequence ID" value="KKL17107.1"/>
    <property type="molecule type" value="Genomic_DNA"/>
</dbReference>